<reference evidence="1 2" key="1">
    <citation type="submission" date="2018-04" db="EMBL/GenBank/DDBJ databases">
        <authorList>
            <person name="Huttner S."/>
            <person name="Dainat J."/>
        </authorList>
    </citation>
    <scope>NUCLEOTIDE SEQUENCE [LARGE SCALE GENOMIC DNA]</scope>
</reference>
<organism evidence="1 2">
    <name type="scientific">Thermothielavioides terrestris</name>
    <dbReference type="NCBI Taxonomy" id="2587410"/>
    <lineage>
        <taxon>Eukaryota</taxon>
        <taxon>Fungi</taxon>
        <taxon>Dikarya</taxon>
        <taxon>Ascomycota</taxon>
        <taxon>Pezizomycotina</taxon>
        <taxon>Sordariomycetes</taxon>
        <taxon>Sordariomycetidae</taxon>
        <taxon>Sordariales</taxon>
        <taxon>Chaetomiaceae</taxon>
        <taxon>Thermothielavioides</taxon>
    </lineage>
</organism>
<protein>
    <submittedName>
        <fullName evidence="1">Ee0bbdce-837d-45d9-a367-55cae9dc4693</fullName>
    </submittedName>
</protein>
<evidence type="ECO:0000313" key="1">
    <source>
        <dbReference type="EMBL" id="SPQ25749.1"/>
    </source>
</evidence>
<dbReference type="Proteomes" id="UP000289323">
    <property type="component" value="Unassembled WGS sequence"/>
</dbReference>
<gene>
    <name evidence="1" type="ORF">TT172_LOCUS8168</name>
</gene>
<dbReference type="EMBL" id="OUUZ01000015">
    <property type="protein sequence ID" value="SPQ25749.1"/>
    <property type="molecule type" value="Genomic_DNA"/>
</dbReference>
<name>A0A446BTI0_9PEZI</name>
<accession>A0A446BTI0</accession>
<evidence type="ECO:0000313" key="2">
    <source>
        <dbReference type="Proteomes" id="UP000289323"/>
    </source>
</evidence>
<proteinExistence type="predicted"/>
<sequence length="8" mass="893">MLDSIIDS</sequence>